<proteinExistence type="predicted"/>
<feature type="non-terminal residue" evidence="1">
    <location>
        <position position="34"/>
    </location>
</feature>
<reference evidence="1" key="1">
    <citation type="submission" date="2018-05" db="EMBL/GenBank/DDBJ databases">
        <authorList>
            <person name="Lanie J.A."/>
            <person name="Ng W.-L."/>
            <person name="Kazmierczak K.M."/>
            <person name="Andrzejewski T.M."/>
            <person name="Davidsen T.M."/>
            <person name="Wayne K.J."/>
            <person name="Tettelin H."/>
            <person name="Glass J.I."/>
            <person name="Rusch D."/>
            <person name="Podicherti R."/>
            <person name="Tsui H.-C.T."/>
            <person name="Winkler M.E."/>
        </authorList>
    </citation>
    <scope>NUCLEOTIDE SEQUENCE</scope>
</reference>
<accession>A0A382EPL2</accession>
<protein>
    <submittedName>
        <fullName evidence="1">Uncharacterized protein</fullName>
    </submittedName>
</protein>
<evidence type="ECO:0000313" key="1">
    <source>
        <dbReference type="EMBL" id="SVB51941.1"/>
    </source>
</evidence>
<gene>
    <name evidence="1" type="ORF">METZ01_LOCUS204795</name>
</gene>
<dbReference type="EMBL" id="UINC01045317">
    <property type="protein sequence ID" value="SVB51941.1"/>
    <property type="molecule type" value="Genomic_DNA"/>
</dbReference>
<sequence>MFRKLASVLVLLATTNSGFAFEILGDSASVDMRV</sequence>
<dbReference type="AlphaFoldDB" id="A0A382EPL2"/>
<name>A0A382EPL2_9ZZZZ</name>
<organism evidence="1">
    <name type="scientific">marine metagenome</name>
    <dbReference type="NCBI Taxonomy" id="408172"/>
    <lineage>
        <taxon>unclassified sequences</taxon>
        <taxon>metagenomes</taxon>
        <taxon>ecological metagenomes</taxon>
    </lineage>
</organism>